<organism evidence="2 3">
    <name type="scientific">Pleurodeles waltl</name>
    <name type="common">Iberian ribbed newt</name>
    <dbReference type="NCBI Taxonomy" id="8319"/>
    <lineage>
        <taxon>Eukaryota</taxon>
        <taxon>Metazoa</taxon>
        <taxon>Chordata</taxon>
        <taxon>Craniata</taxon>
        <taxon>Vertebrata</taxon>
        <taxon>Euteleostomi</taxon>
        <taxon>Amphibia</taxon>
        <taxon>Batrachia</taxon>
        <taxon>Caudata</taxon>
        <taxon>Salamandroidea</taxon>
        <taxon>Salamandridae</taxon>
        <taxon>Pleurodelinae</taxon>
        <taxon>Pleurodeles</taxon>
    </lineage>
</organism>
<reference evidence="2" key="1">
    <citation type="journal article" date="2022" name="bioRxiv">
        <title>Sequencing and chromosome-scale assembly of the giantPleurodeles waltlgenome.</title>
        <authorList>
            <person name="Brown T."/>
            <person name="Elewa A."/>
            <person name="Iarovenko S."/>
            <person name="Subramanian E."/>
            <person name="Araus A.J."/>
            <person name="Petzold A."/>
            <person name="Susuki M."/>
            <person name="Suzuki K.-i.T."/>
            <person name="Hayashi T."/>
            <person name="Toyoda A."/>
            <person name="Oliveira C."/>
            <person name="Osipova E."/>
            <person name="Leigh N.D."/>
            <person name="Simon A."/>
            <person name="Yun M.H."/>
        </authorList>
    </citation>
    <scope>NUCLEOTIDE SEQUENCE</scope>
    <source>
        <strain evidence="2">20211129_DDA</strain>
        <tissue evidence="2">Liver</tissue>
    </source>
</reference>
<evidence type="ECO:0000313" key="2">
    <source>
        <dbReference type="EMBL" id="KAJ1105133.1"/>
    </source>
</evidence>
<evidence type="ECO:0000313" key="3">
    <source>
        <dbReference type="Proteomes" id="UP001066276"/>
    </source>
</evidence>
<dbReference type="AlphaFoldDB" id="A0AAV7MW35"/>
<keyword evidence="3" id="KW-1185">Reference proteome</keyword>
<accession>A0AAV7MW35</accession>
<dbReference type="Proteomes" id="UP001066276">
    <property type="component" value="Chromosome 9"/>
</dbReference>
<evidence type="ECO:0000256" key="1">
    <source>
        <dbReference type="SAM" id="MobiDB-lite"/>
    </source>
</evidence>
<proteinExistence type="predicted"/>
<name>A0AAV7MW35_PLEWA</name>
<sequence length="211" mass="22893">MPARGSKAEPTGVGAGAVARQDRTRGSGGAGECSETPTPGEDEDEKSEWGKGSGQPEGFKAATARKKMKKRIFGSGSPAHQIITKASKAIQWDYSSAPGLGGLVSLGGSLADTSQTYLEMIHQNIMEHQEETKAESCRTQLACRKMQGAIRLEAKTCTDFVIHIGEAGTRISKLEDDTAMQGEIREFLRSEMEDTQWKMADLENRSRQNNL</sequence>
<comment type="caution">
    <text evidence="2">The sequence shown here is derived from an EMBL/GenBank/DDBJ whole genome shotgun (WGS) entry which is preliminary data.</text>
</comment>
<protein>
    <submittedName>
        <fullName evidence="2">Uncharacterized protein</fullName>
    </submittedName>
</protein>
<gene>
    <name evidence="2" type="ORF">NDU88_002541</name>
</gene>
<dbReference type="EMBL" id="JANPWB010000013">
    <property type="protein sequence ID" value="KAJ1105133.1"/>
    <property type="molecule type" value="Genomic_DNA"/>
</dbReference>
<feature type="region of interest" description="Disordered" evidence="1">
    <location>
        <begin position="1"/>
        <end position="64"/>
    </location>
</feature>